<accession>A0A0C9MTR7</accession>
<dbReference type="PANTHER" id="PTHR19856:SF0">
    <property type="entry name" value="WD REPEAT-CONTAINING PROTEIN 1"/>
    <property type="match status" value="1"/>
</dbReference>
<dbReference type="GO" id="GO:0030042">
    <property type="term" value="P:actin filament depolymerization"/>
    <property type="evidence" value="ECO:0007669"/>
    <property type="project" value="EnsemblFungi"/>
</dbReference>
<reference evidence="6" key="1">
    <citation type="submission" date="2014-09" db="EMBL/GenBank/DDBJ databases">
        <title>Draft genome sequence of an oleaginous Mucoromycotina fungus Mucor ambiguus NBRC6742.</title>
        <authorList>
            <person name="Takeda I."/>
            <person name="Yamane N."/>
            <person name="Morita T."/>
            <person name="Tamano K."/>
            <person name="Machida M."/>
            <person name="Baker S."/>
            <person name="Koike H."/>
        </authorList>
    </citation>
    <scope>NUCLEOTIDE SEQUENCE</scope>
    <source>
        <strain evidence="6">NBRC 6742</strain>
    </source>
</reference>
<dbReference type="SUPFAM" id="SSF50998">
    <property type="entry name" value="Quinoprotein alcohol dehydrogenase-like"/>
    <property type="match status" value="1"/>
</dbReference>
<name>A0A0C9MTR7_9FUNG</name>
<comment type="similarity">
    <text evidence="3">Belongs to the WD repeat AIP1 family.</text>
</comment>
<feature type="repeat" description="WD" evidence="4">
    <location>
        <begin position="185"/>
        <end position="226"/>
    </location>
</feature>
<dbReference type="CDD" id="cd00200">
    <property type="entry name" value="WD40"/>
    <property type="match status" value="1"/>
</dbReference>
<dbReference type="OrthoDB" id="2306at2759"/>
<evidence type="ECO:0000256" key="1">
    <source>
        <dbReference type="ARBA" id="ARBA00022574"/>
    </source>
</evidence>
<dbReference type="Proteomes" id="UP000053815">
    <property type="component" value="Unassembled WGS sequence"/>
</dbReference>
<dbReference type="PRINTS" id="PR00320">
    <property type="entry name" value="GPROTEINBRPT"/>
</dbReference>
<feature type="repeat" description="WD" evidence="4">
    <location>
        <begin position="231"/>
        <end position="272"/>
    </location>
</feature>
<evidence type="ECO:0000256" key="3">
    <source>
        <dbReference type="ARBA" id="ARBA00038366"/>
    </source>
</evidence>
<proteinExistence type="inferred from homology"/>
<dbReference type="PROSITE" id="PS50294">
    <property type="entry name" value="WD_REPEATS_REGION"/>
    <property type="match status" value="5"/>
</dbReference>
<dbReference type="InterPro" id="IPR036322">
    <property type="entry name" value="WD40_repeat_dom_sf"/>
</dbReference>
<dbReference type="InterPro" id="IPR056154">
    <property type="entry name" value="Beta-prop_IFT140_1st"/>
</dbReference>
<dbReference type="InterPro" id="IPR001680">
    <property type="entry name" value="WD40_rpt"/>
</dbReference>
<dbReference type="FunFam" id="2.130.10.10:FF:000167">
    <property type="entry name" value="Actin-interacting protein 1"/>
    <property type="match status" value="1"/>
</dbReference>
<evidence type="ECO:0000259" key="5">
    <source>
        <dbReference type="Pfam" id="PF23383"/>
    </source>
</evidence>
<dbReference type="Pfam" id="PF23383">
    <property type="entry name" value="Beta-prop_IFT140_1st"/>
    <property type="match status" value="1"/>
</dbReference>
<feature type="domain" description="IFT140 first beta-propeller" evidence="5">
    <location>
        <begin position="471"/>
        <end position="566"/>
    </location>
</feature>
<keyword evidence="7" id="KW-1185">Reference proteome</keyword>
<dbReference type="GO" id="GO:0032466">
    <property type="term" value="P:negative regulation of cytokinesis"/>
    <property type="evidence" value="ECO:0007669"/>
    <property type="project" value="EnsemblFungi"/>
</dbReference>
<dbReference type="PROSITE" id="PS00678">
    <property type="entry name" value="WD_REPEATS_1"/>
    <property type="match status" value="2"/>
</dbReference>
<dbReference type="Gene3D" id="2.130.10.10">
    <property type="entry name" value="YVTN repeat-like/Quinoprotein amine dehydrogenase"/>
    <property type="match status" value="2"/>
</dbReference>
<dbReference type="PANTHER" id="PTHR19856">
    <property type="entry name" value="WD-REPEATCONTAINING PROTEIN WDR1"/>
    <property type="match status" value="1"/>
</dbReference>
<dbReference type="GO" id="GO:0005884">
    <property type="term" value="C:actin filament"/>
    <property type="evidence" value="ECO:0007669"/>
    <property type="project" value="EnsemblFungi"/>
</dbReference>
<dbReference type="AlphaFoldDB" id="A0A0C9MTR7"/>
<feature type="repeat" description="WD" evidence="4">
    <location>
        <begin position="534"/>
        <end position="563"/>
    </location>
</feature>
<feature type="repeat" description="WD" evidence="4">
    <location>
        <begin position="319"/>
        <end position="350"/>
    </location>
</feature>
<dbReference type="STRING" id="91626.A0A0C9MTR7"/>
<keyword evidence="1 4" id="KW-0853">WD repeat</keyword>
<dbReference type="GO" id="GO:0003786">
    <property type="term" value="F:actin lateral binding"/>
    <property type="evidence" value="ECO:0007669"/>
    <property type="project" value="EnsemblFungi"/>
</dbReference>
<dbReference type="InterPro" id="IPR020472">
    <property type="entry name" value="WD40_PAC1"/>
</dbReference>
<evidence type="ECO:0000256" key="4">
    <source>
        <dbReference type="PROSITE-ProRule" id="PRU00221"/>
    </source>
</evidence>
<dbReference type="SUPFAM" id="SSF50978">
    <property type="entry name" value="WD40 repeat-like"/>
    <property type="match status" value="1"/>
</dbReference>
<feature type="repeat" description="WD" evidence="4">
    <location>
        <begin position="54"/>
        <end position="95"/>
    </location>
</feature>
<sequence length="611" mass="66585">MSYTKKYTFAPLPYTVRGESIKLEADPKGKTFAYTNGKSVFMRDLENPSFATEYVGHKAQTTVARYSPSGYYMASGDAHGNVRMWDTVNEEHILKNECRPISGKIKDIAWDSESKRLIAVGEGKESFGHAFTLDSLSSVGEITGHSKVINSVSIRQQRPFRAVTASDDMTVAFFNGVPFKYAKTIRDHTRFVHTVQFSPNGDFFASAGADGKIFLYDGKTGDKIDELTTGEDSHKGSVFALAWSPDSTQLLSSSADCTAKIWDINGKAVVNTFDINSAVSAVDNQQVGNLWKGDYLITASLSGEFSYLDKNSGKVSRHIDGHSKAITALTVSEDDTLFTGSYDGRVFGWKYGAEGDHTKAERIEGEGHGNQVTSLAFKQNELLSVAMDDTVRQASNDNFKFSGKIATTGSLPSSITVSENKTTVVATNESVIAYDDKLEKIGQLEKPGFAPSVADISPDGKTVYVGGQDNKVRVYELSNGNFTEAGELSKNLGNITALAVHPEENLIAVGDSVGKIFIYDTESKETKIQSWVFHTSRITSLDWSKCGQFLVSGSIDTNIYVWNRDKPFKKVAIKNAHVDAVNSVHFLSNASGLSIASVGQDAAVRVWDVAF</sequence>
<dbReference type="GO" id="GO:0030479">
    <property type="term" value="C:actin cortical patch"/>
    <property type="evidence" value="ECO:0007669"/>
    <property type="project" value="EnsemblFungi"/>
</dbReference>
<dbReference type="GO" id="GO:0051016">
    <property type="term" value="P:barbed-end actin filament capping"/>
    <property type="evidence" value="ECO:0007669"/>
    <property type="project" value="EnsemblFungi"/>
</dbReference>
<evidence type="ECO:0000313" key="7">
    <source>
        <dbReference type="Proteomes" id="UP000053815"/>
    </source>
</evidence>
<dbReference type="InterPro" id="IPR011047">
    <property type="entry name" value="Quinoprotein_ADH-like_sf"/>
</dbReference>
<dbReference type="InterPro" id="IPR015943">
    <property type="entry name" value="WD40/YVTN_repeat-like_dom_sf"/>
</dbReference>
<organism evidence="6">
    <name type="scientific">Mucor ambiguus</name>
    <dbReference type="NCBI Taxonomy" id="91626"/>
    <lineage>
        <taxon>Eukaryota</taxon>
        <taxon>Fungi</taxon>
        <taxon>Fungi incertae sedis</taxon>
        <taxon>Mucoromycota</taxon>
        <taxon>Mucoromycotina</taxon>
        <taxon>Mucoromycetes</taxon>
        <taxon>Mucorales</taxon>
        <taxon>Mucorineae</taxon>
        <taxon>Mucoraceae</taxon>
        <taxon>Mucor</taxon>
    </lineage>
</organism>
<dbReference type="Pfam" id="PF00400">
    <property type="entry name" value="WD40"/>
    <property type="match status" value="6"/>
</dbReference>
<keyword evidence="2" id="KW-0677">Repeat</keyword>
<protein>
    <submittedName>
        <fullName evidence="6">Actin-interacting protein</fullName>
    </submittedName>
</protein>
<gene>
    <name evidence="6" type="ORF">MAM1_0409d10379</name>
</gene>
<feature type="repeat" description="WD" evidence="4">
    <location>
        <begin position="574"/>
        <end position="611"/>
    </location>
</feature>
<dbReference type="FunFam" id="2.130.10.10:FF:000102">
    <property type="entry name" value="Actin-interacting protein 1"/>
    <property type="match status" value="1"/>
</dbReference>
<evidence type="ECO:0000313" key="6">
    <source>
        <dbReference type="EMBL" id="GAN10829.1"/>
    </source>
</evidence>
<dbReference type="SMART" id="SM00320">
    <property type="entry name" value="WD40"/>
    <property type="match status" value="10"/>
</dbReference>
<dbReference type="GO" id="GO:0051014">
    <property type="term" value="P:actin filament severing"/>
    <property type="evidence" value="ECO:0007669"/>
    <property type="project" value="EnsemblFungi"/>
</dbReference>
<dbReference type="InterPro" id="IPR019775">
    <property type="entry name" value="WD40_repeat_CS"/>
</dbReference>
<evidence type="ECO:0000256" key="2">
    <source>
        <dbReference type="ARBA" id="ARBA00022737"/>
    </source>
</evidence>
<dbReference type="PROSITE" id="PS50082">
    <property type="entry name" value="WD_REPEATS_2"/>
    <property type="match status" value="6"/>
</dbReference>
<dbReference type="EMBL" id="DF836698">
    <property type="protein sequence ID" value="GAN10829.1"/>
    <property type="molecule type" value="Genomic_DNA"/>
</dbReference>